<accession>A0AA40A6K4</accession>
<gene>
    <name evidence="2" type="ORF">B0T26DRAFT_653795</name>
</gene>
<protein>
    <submittedName>
        <fullName evidence="2">Uncharacterized protein</fullName>
    </submittedName>
</protein>
<evidence type="ECO:0000256" key="1">
    <source>
        <dbReference type="SAM" id="Phobius"/>
    </source>
</evidence>
<dbReference type="AlphaFoldDB" id="A0AA40A6K4"/>
<organism evidence="2 3">
    <name type="scientific">Lasiosphaeria miniovina</name>
    <dbReference type="NCBI Taxonomy" id="1954250"/>
    <lineage>
        <taxon>Eukaryota</taxon>
        <taxon>Fungi</taxon>
        <taxon>Dikarya</taxon>
        <taxon>Ascomycota</taxon>
        <taxon>Pezizomycotina</taxon>
        <taxon>Sordariomycetes</taxon>
        <taxon>Sordariomycetidae</taxon>
        <taxon>Sordariales</taxon>
        <taxon>Lasiosphaeriaceae</taxon>
        <taxon>Lasiosphaeria</taxon>
    </lineage>
</organism>
<feature type="transmembrane region" description="Helical" evidence="1">
    <location>
        <begin position="97"/>
        <end position="118"/>
    </location>
</feature>
<dbReference type="EMBL" id="JAUIRO010000006">
    <property type="protein sequence ID" value="KAK0710259.1"/>
    <property type="molecule type" value="Genomic_DNA"/>
</dbReference>
<proteinExistence type="predicted"/>
<feature type="transmembrane region" description="Helical" evidence="1">
    <location>
        <begin position="51"/>
        <end position="69"/>
    </location>
</feature>
<keyword evidence="1" id="KW-0472">Membrane</keyword>
<comment type="caution">
    <text evidence="2">The sequence shown here is derived from an EMBL/GenBank/DDBJ whole genome shotgun (WGS) entry which is preliminary data.</text>
</comment>
<keyword evidence="3" id="KW-1185">Reference proteome</keyword>
<keyword evidence="1" id="KW-1133">Transmembrane helix</keyword>
<dbReference type="RefSeq" id="XP_060293563.1">
    <property type="nucleotide sequence ID" value="XM_060438493.1"/>
</dbReference>
<dbReference type="GeneID" id="85321763"/>
<feature type="transmembrane region" description="Helical" evidence="1">
    <location>
        <begin position="21"/>
        <end position="39"/>
    </location>
</feature>
<name>A0AA40A6K4_9PEZI</name>
<sequence length="175" mass="18844">MASQAKQPSNPLQPFNLPLSLLRHGSGLIGFGLLFGFVVPLTPYPRLGLTAHIQFAVEGTMVVAAGALLNSKPFRTAAGEASDKRVVDYLAPWQRKIVYYGMTGIWVTLLSEAANAWWGTQWVLPIAHAAAGLTGSGPAQVWMERVVSVAHYPFAMLLATVVSKTLTILDIESGR</sequence>
<evidence type="ECO:0000313" key="2">
    <source>
        <dbReference type="EMBL" id="KAK0710259.1"/>
    </source>
</evidence>
<dbReference type="Proteomes" id="UP001172101">
    <property type="component" value="Unassembled WGS sequence"/>
</dbReference>
<reference evidence="2" key="1">
    <citation type="submission" date="2023-06" db="EMBL/GenBank/DDBJ databases">
        <title>Genome-scale phylogeny and comparative genomics of the fungal order Sordariales.</title>
        <authorList>
            <consortium name="Lawrence Berkeley National Laboratory"/>
            <person name="Hensen N."/>
            <person name="Bonometti L."/>
            <person name="Westerberg I."/>
            <person name="Brannstrom I.O."/>
            <person name="Guillou S."/>
            <person name="Cros-Aarteil S."/>
            <person name="Calhoun S."/>
            <person name="Haridas S."/>
            <person name="Kuo A."/>
            <person name="Mondo S."/>
            <person name="Pangilinan J."/>
            <person name="Riley R."/>
            <person name="LaButti K."/>
            <person name="Andreopoulos B."/>
            <person name="Lipzen A."/>
            <person name="Chen C."/>
            <person name="Yanf M."/>
            <person name="Daum C."/>
            <person name="Ng V."/>
            <person name="Clum A."/>
            <person name="Steindorff A."/>
            <person name="Ohm R."/>
            <person name="Martin F."/>
            <person name="Silar P."/>
            <person name="Natvig D."/>
            <person name="Lalanne C."/>
            <person name="Gautier V."/>
            <person name="Ament-velasquez S.L."/>
            <person name="Kruys A."/>
            <person name="Hutchinson M.I."/>
            <person name="Powell A.J."/>
            <person name="Barry K."/>
            <person name="Miller A.N."/>
            <person name="Grigoriev I.V."/>
            <person name="Debuchy R."/>
            <person name="Gladieux P."/>
            <person name="Thoren M.H."/>
            <person name="Johannesson H."/>
        </authorList>
    </citation>
    <scope>NUCLEOTIDE SEQUENCE</scope>
    <source>
        <strain evidence="2">SMH2392-1A</strain>
    </source>
</reference>
<keyword evidence="1" id="KW-0812">Transmembrane</keyword>
<evidence type="ECO:0000313" key="3">
    <source>
        <dbReference type="Proteomes" id="UP001172101"/>
    </source>
</evidence>